<proteinExistence type="predicted"/>
<protein>
    <submittedName>
        <fullName evidence="1">Uncharacterized protein</fullName>
    </submittedName>
</protein>
<sequence length="107" mass="11640">MASSTAACISSEAYTEVVQVIQGGEPDEDGMPLAGLISPFASTLRNQRCACTCAPLPYGFWEMLDRLNPYGYKSDIWLRVLIADAKAPPLPEGATLIDTRRVTYQIA</sequence>
<reference evidence="1 2" key="1">
    <citation type="submission" date="2020-08" db="EMBL/GenBank/DDBJ databases">
        <title>Sequencing the genomes of 1000 actinobacteria strains.</title>
        <authorList>
            <person name="Klenk H.-P."/>
        </authorList>
    </citation>
    <scope>NUCLEOTIDE SEQUENCE [LARGE SCALE GENOMIC DNA]</scope>
    <source>
        <strain evidence="1 2">DSM 44598</strain>
    </source>
</reference>
<gene>
    <name evidence="1" type="ORF">HNR07_001511</name>
</gene>
<comment type="caution">
    <text evidence="1">The sequence shown here is derived from an EMBL/GenBank/DDBJ whole genome shotgun (WGS) entry which is preliminary data.</text>
</comment>
<name>A0A840W322_9ACTN</name>
<dbReference type="RefSeq" id="WP_184363678.1">
    <property type="nucleotide sequence ID" value="NZ_BAAAKM010000135.1"/>
</dbReference>
<keyword evidence="2" id="KW-1185">Reference proteome</keyword>
<dbReference type="AlphaFoldDB" id="A0A840W322"/>
<dbReference type="EMBL" id="JACHDO010000001">
    <property type="protein sequence ID" value="MBB5490374.1"/>
    <property type="molecule type" value="Genomic_DNA"/>
</dbReference>
<accession>A0A840W322</accession>
<evidence type="ECO:0000313" key="2">
    <source>
        <dbReference type="Proteomes" id="UP000579647"/>
    </source>
</evidence>
<evidence type="ECO:0000313" key="1">
    <source>
        <dbReference type="EMBL" id="MBB5490374.1"/>
    </source>
</evidence>
<dbReference type="Proteomes" id="UP000579647">
    <property type="component" value="Unassembled WGS sequence"/>
</dbReference>
<organism evidence="1 2">
    <name type="scientific">Nocardiopsis metallicus</name>
    <dbReference type="NCBI Taxonomy" id="179819"/>
    <lineage>
        <taxon>Bacteria</taxon>
        <taxon>Bacillati</taxon>
        <taxon>Actinomycetota</taxon>
        <taxon>Actinomycetes</taxon>
        <taxon>Streptosporangiales</taxon>
        <taxon>Nocardiopsidaceae</taxon>
        <taxon>Nocardiopsis</taxon>
    </lineage>
</organism>